<dbReference type="GeneID" id="36539713"/>
<evidence type="ECO:0000313" key="1">
    <source>
        <dbReference type="EMBL" id="PKX89138.1"/>
    </source>
</evidence>
<dbReference type="EMBL" id="MSZS01000010">
    <property type="protein sequence ID" value="PKX89138.1"/>
    <property type="molecule type" value="Genomic_DNA"/>
</dbReference>
<dbReference type="VEuPathDB" id="FungiDB:P174DRAFT_53834"/>
<evidence type="ECO:0000313" key="2">
    <source>
        <dbReference type="Proteomes" id="UP000234474"/>
    </source>
</evidence>
<dbReference type="RefSeq" id="XP_024677733.1">
    <property type="nucleotide sequence ID" value="XM_024832377.1"/>
</dbReference>
<sequence length="71" mass="7371">MTRSRPSVGVVRSWPGARALGRSWTSAPSPLSLASMATGARGMTSMPAEDGLCETVAESTWKVTLCTFGPG</sequence>
<organism evidence="1 2">
    <name type="scientific">Aspergillus novofumigatus (strain IBT 16806)</name>
    <dbReference type="NCBI Taxonomy" id="1392255"/>
    <lineage>
        <taxon>Eukaryota</taxon>
        <taxon>Fungi</taxon>
        <taxon>Dikarya</taxon>
        <taxon>Ascomycota</taxon>
        <taxon>Pezizomycotina</taxon>
        <taxon>Eurotiomycetes</taxon>
        <taxon>Eurotiomycetidae</taxon>
        <taxon>Eurotiales</taxon>
        <taxon>Aspergillaceae</taxon>
        <taxon>Aspergillus</taxon>
        <taxon>Aspergillus subgen. Fumigati</taxon>
    </lineage>
</organism>
<dbReference type="Proteomes" id="UP000234474">
    <property type="component" value="Unassembled WGS sequence"/>
</dbReference>
<gene>
    <name evidence="1" type="ORF">P174DRAFT_53834</name>
</gene>
<dbReference type="AlphaFoldDB" id="A0A2I1BUS4"/>
<name>A0A2I1BUS4_ASPN1</name>
<reference evidence="2" key="1">
    <citation type="journal article" date="2018" name="Proc. Natl. Acad. Sci. U.S.A.">
        <title>Linking secondary metabolites to gene clusters through genome sequencing of six diverse Aspergillus species.</title>
        <authorList>
            <person name="Kaerboelling I."/>
            <person name="Vesth T.C."/>
            <person name="Frisvad J.C."/>
            <person name="Nybo J.L."/>
            <person name="Theobald S."/>
            <person name="Kuo A."/>
            <person name="Bowyer P."/>
            <person name="Matsuda Y."/>
            <person name="Mondo S."/>
            <person name="Lyhne E.K."/>
            <person name="Kogle M.E."/>
            <person name="Clum A."/>
            <person name="Lipzen A."/>
            <person name="Salamov A."/>
            <person name="Ngan C.Y."/>
            <person name="Daum C."/>
            <person name="Chiniquy J."/>
            <person name="Barry K."/>
            <person name="LaButti K."/>
            <person name="Haridas S."/>
            <person name="Simmons B.A."/>
            <person name="Magnuson J.K."/>
            <person name="Mortensen U.H."/>
            <person name="Larsen T.O."/>
            <person name="Grigoriev I.V."/>
            <person name="Baker S.E."/>
            <person name="Andersen M.R."/>
        </authorList>
    </citation>
    <scope>NUCLEOTIDE SEQUENCE [LARGE SCALE GENOMIC DNA]</scope>
    <source>
        <strain evidence="2">IBT 16806</strain>
    </source>
</reference>
<proteinExistence type="predicted"/>
<protein>
    <submittedName>
        <fullName evidence="1">Uncharacterized protein</fullName>
    </submittedName>
</protein>
<accession>A0A2I1BUS4</accession>
<comment type="caution">
    <text evidence="1">The sequence shown here is derived from an EMBL/GenBank/DDBJ whole genome shotgun (WGS) entry which is preliminary data.</text>
</comment>
<keyword evidence="2" id="KW-1185">Reference proteome</keyword>